<accession>A0A0E9WTM9</accession>
<evidence type="ECO:0000313" key="1">
    <source>
        <dbReference type="EMBL" id="JAH93722.1"/>
    </source>
</evidence>
<dbReference type="EMBL" id="GBXM01014855">
    <property type="protein sequence ID" value="JAH93722.1"/>
    <property type="molecule type" value="Transcribed_RNA"/>
</dbReference>
<reference evidence="1" key="1">
    <citation type="submission" date="2014-11" db="EMBL/GenBank/DDBJ databases">
        <authorList>
            <person name="Amaro Gonzalez C."/>
        </authorList>
    </citation>
    <scope>NUCLEOTIDE SEQUENCE</scope>
</reference>
<organism evidence="1">
    <name type="scientific">Anguilla anguilla</name>
    <name type="common">European freshwater eel</name>
    <name type="synonym">Muraena anguilla</name>
    <dbReference type="NCBI Taxonomy" id="7936"/>
    <lineage>
        <taxon>Eukaryota</taxon>
        <taxon>Metazoa</taxon>
        <taxon>Chordata</taxon>
        <taxon>Craniata</taxon>
        <taxon>Vertebrata</taxon>
        <taxon>Euteleostomi</taxon>
        <taxon>Actinopterygii</taxon>
        <taxon>Neopterygii</taxon>
        <taxon>Teleostei</taxon>
        <taxon>Anguilliformes</taxon>
        <taxon>Anguillidae</taxon>
        <taxon>Anguilla</taxon>
    </lineage>
</organism>
<proteinExistence type="predicted"/>
<sequence length="54" mass="6143">MMLISQETSALFASYLVPRQGQKPVYYEASTKYTRLIFVFYLALNMDGTVPACD</sequence>
<dbReference type="AlphaFoldDB" id="A0A0E9WTM9"/>
<reference evidence="1" key="2">
    <citation type="journal article" date="2015" name="Fish Shellfish Immunol.">
        <title>Early steps in the European eel (Anguilla anguilla)-Vibrio vulnificus interaction in the gills: Role of the RtxA13 toxin.</title>
        <authorList>
            <person name="Callol A."/>
            <person name="Pajuelo D."/>
            <person name="Ebbesson L."/>
            <person name="Teles M."/>
            <person name="MacKenzie S."/>
            <person name="Amaro C."/>
        </authorList>
    </citation>
    <scope>NUCLEOTIDE SEQUENCE</scope>
</reference>
<name>A0A0E9WTM9_ANGAN</name>
<protein>
    <submittedName>
        <fullName evidence="1">Uncharacterized protein</fullName>
    </submittedName>
</protein>